<organism evidence="1 2">
    <name type="scientific">Cylicocyclus nassatus</name>
    <name type="common">Nematode worm</name>
    <dbReference type="NCBI Taxonomy" id="53992"/>
    <lineage>
        <taxon>Eukaryota</taxon>
        <taxon>Metazoa</taxon>
        <taxon>Ecdysozoa</taxon>
        <taxon>Nematoda</taxon>
        <taxon>Chromadorea</taxon>
        <taxon>Rhabditida</taxon>
        <taxon>Rhabditina</taxon>
        <taxon>Rhabditomorpha</taxon>
        <taxon>Strongyloidea</taxon>
        <taxon>Strongylidae</taxon>
        <taxon>Cylicocyclus</taxon>
    </lineage>
</organism>
<name>A0AA36DT09_CYLNA</name>
<evidence type="ECO:0000313" key="2">
    <source>
        <dbReference type="Proteomes" id="UP001176961"/>
    </source>
</evidence>
<dbReference type="AlphaFoldDB" id="A0AA36DT09"/>
<sequence length="238" mass="26889">MRHPNHSPLSWTLIRNFAEKFTWQDPSDGSTYEGFNPPPSAVNKQRKPFFIRFITRDGKTEAGRVVTLTVDGQKHQRKVNRKPRKSGIALSKYEREADILSYLEELENNGLLSVVIKSHRVLIAHSCAAQFAGSQESFKRFLRGVSLYATYKFTNHLTTEAIARAELDMLAKRRKEKGSDLTHEEELIVTLQAREGVSLADIQQEVYFDMVVVAATGEPLVIAQTKGEEVEVVAVFNP</sequence>
<dbReference type="Proteomes" id="UP001176961">
    <property type="component" value="Unassembled WGS sequence"/>
</dbReference>
<keyword evidence="2" id="KW-1185">Reference proteome</keyword>
<reference evidence="1" key="1">
    <citation type="submission" date="2023-07" db="EMBL/GenBank/DDBJ databases">
        <authorList>
            <consortium name="CYATHOMIX"/>
        </authorList>
    </citation>
    <scope>NUCLEOTIDE SEQUENCE</scope>
    <source>
        <strain evidence="1">N/A</strain>
    </source>
</reference>
<accession>A0AA36DT09</accession>
<evidence type="ECO:0000313" key="1">
    <source>
        <dbReference type="EMBL" id="CAJ0592260.1"/>
    </source>
</evidence>
<protein>
    <submittedName>
        <fullName evidence="1">Uncharacterized protein</fullName>
    </submittedName>
</protein>
<dbReference type="EMBL" id="CATQJL010000044">
    <property type="protein sequence ID" value="CAJ0592260.1"/>
    <property type="molecule type" value="Genomic_DNA"/>
</dbReference>
<gene>
    <name evidence="1" type="ORF">CYNAS_LOCUS4243</name>
</gene>
<comment type="caution">
    <text evidence="1">The sequence shown here is derived from an EMBL/GenBank/DDBJ whole genome shotgun (WGS) entry which is preliminary data.</text>
</comment>
<proteinExistence type="predicted"/>